<dbReference type="EMBL" id="BT121127">
    <property type="protein sequence ID" value="ADD38057.1"/>
    <property type="molecule type" value="mRNA"/>
</dbReference>
<evidence type="ECO:0000256" key="5">
    <source>
        <dbReference type="ARBA" id="ARBA00023121"/>
    </source>
</evidence>
<evidence type="ECO:0000256" key="3">
    <source>
        <dbReference type="ARBA" id="ARBA00022448"/>
    </source>
</evidence>
<dbReference type="GO" id="GO:1901981">
    <property type="term" value="F:phosphatidylinositol phosphate binding"/>
    <property type="evidence" value="ECO:0007669"/>
    <property type="project" value="TreeGrafter"/>
</dbReference>
<keyword evidence="4" id="KW-0653">Protein transport</keyword>
<evidence type="ECO:0000256" key="6">
    <source>
        <dbReference type="ARBA" id="ARBA00023136"/>
    </source>
</evidence>
<dbReference type="PANTHER" id="PTHR15813">
    <property type="entry name" value="SORTING NEXIN-22 AND 24"/>
    <property type="match status" value="1"/>
</dbReference>
<keyword evidence="7" id="KW-0968">Cytoplasmic vesicle</keyword>
<dbReference type="Gene3D" id="3.30.1520.10">
    <property type="entry name" value="Phox-like domain"/>
    <property type="match status" value="1"/>
</dbReference>
<gene>
    <name evidence="9" type="primary">SNX24</name>
</gene>
<dbReference type="InterPro" id="IPR052467">
    <property type="entry name" value="Sorting_nexin_PX-domain"/>
</dbReference>
<comment type="subcellular location">
    <subcellularLocation>
        <location evidence="1">Cytoplasmic vesicle membrane</location>
        <topology evidence="1">Peripheral membrane protein</topology>
        <orientation evidence="1">Cytoplasmic side</orientation>
    </subcellularLocation>
</comment>
<dbReference type="AlphaFoldDB" id="D3PHM1"/>
<dbReference type="InterPro" id="IPR001683">
    <property type="entry name" value="PX_dom"/>
</dbReference>
<evidence type="ECO:0000256" key="1">
    <source>
        <dbReference type="ARBA" id="ARBA00004180"/>
    </source>
</evidence>
<feature type="domain" description="PX" evidence="8">
    <location>
        <begin position="5"/>
        <end position="151"/>
    </location>
</feature>
<evidence type="ECO:0000256" key="2">
    <source>
        <dbReference type="ARBA" id="ARBA00010883"/>
    </source>
</evidence>
<keyword evidence="5" id="KW-0446">Lipid-binding</keyword>
<dbReference type="PANTHER" id="PTHR15813:SF9">
    <property type="entry name" value="PX DOMAIN-CONTAINING PROTEIN"/>
    <property type="match status" value="1"/>
</dbReference>
<evidence type="ECO:0000256" key="4">
    <source>
        <dbReference type="ARBA" id="ARBA00022927"/>
    </source>
</evidence>
<keyword evidence="3" id="KW-0813">Transport</keyword>
<dbReference type="Pfam" id="PF00787">
    <property type="entry name" value="PX"/>
    <property type="match status" value="1"/>
</dbReference>
<protein>
    <submittedName>
        <fullName evidence="9">Sorting nexin-24</fullName>
    </submittedName>
</protein>
<organism evidence="9">
    <name type="scientific">Lepeophtheirus salmonis</name>
    <name type="common">Salmon louse</name>
    <name type="synonym">Caligus salmonis</name>
    <dbReference type="NCBI Taxonomy" id="72036"/>
    <lineage>
        <taxon>Eukaryota</taxon>
        <taxon>Metazoa</taxon>
        <taxon>Ecdysozoa</taxon>
        <taxon>Arthropoda</taxon>
        <taxon>Crustacea</taxon>
        <taxon>Multicrustacea</taxon>
        <taxon>Hexanauplia</taxon>
        <taxon>Copepoda</taxon>
        <taxon>Siphonostomatoida</taxon>
        <taxon>Caligidae</taxon>
        <taxon>Lepeophtheirus</taxon>
    </lineage>
</organism>
<dbReference type="InterPro" id="IPR036871">
    <property type="entry name" value="PX_dom_sf"/>
</dbReference>
<evidence type="ECO:0000313" key="9">
    <source>
        <dbReference type="EMBL" id="ADD38057.1"/>
    </source>
</evidence>
<reference evidence="9" key="1">
    <citation type="submission" date="2010-03" db="EMBL/GenBank/DDBJ databases">
        <title>Atlantic Lepeophtheirus salmonis ESTs and full-length cDNAs.</title>
        <authorList>
            <person name="Yasuike M."/>
            <person name="von Schalburg K."/>
            <person name="Cooper G."/>
            <person name="Leong J."/>
            <person name="Nilsen F."/>
            <person name="Jones S.R.M."/>
            <person name="Koop B.F."/>
        </authorList>
    </citation>
    <scope>NUCLEOTIDE SEQUENCE</scope>
    <source>
        <strain evidence="9">Atlantic form</strain>
        <tissue evidence="9">Mixed tissue</tissue>
    </source>
</reference>
<keyword evidence="6" id="KW-0472">Membrane</keyword>
<sequence length="151" mass="18264">MVGMPAHVDIPHYRWAFNEKKRKYVEYRIDFWLGDGSIYVQKYARYSQLHIFHSKIRSLYRRVPEFPPKKLRNNESSFIEIRRKDLSEYLRNIVQREDLGHSLLNFFGYETLNGVRGNLAMEWVHILGSIMSNMTMYKILSFYFNSRIFLL</sequence>
<name>D3PHM1_LEPSM</name>
<dbReference type="GO" id="GO:0015031">
    <property type="term" value="P:protein transport"/>
    <property type="evidence" value="ECO:0007669"/>
    <property type="project" value="UniProtKB-KW"/>
</dbReference>
<comment type="similarity">
    <text evidence="2">Belongs to the sorting nexin family.</text>
</comment>
<dbReference type="PROSITE" id="PS50195">
    <property type="entry name" value="PX"/>
    <property type="match status" value="1"/>
</dbReference>
<dbReference type="OrthoDB" id="93876at2759"/>
<dbReference type="GO" id="GO:0030659">
    <property type="term" value="C:cytoplasmic vesicle membrane"/>
    <property type="evidence" value="ECO:0007669"/>
    <property type="project" value="UniProtKB-SubCell"/>
</dbReference>
<accession>D3PHM1</accession>
<dbReference type="SUPFAM" id="SSF64268">
    <property type="entry name" value="PX domain"/>
    <property type="match status" value="1"/>
</dbReference>
<evidence type="ECO:0000256" key="7">
    <source>
        <dbReference type="ARBA" id="ARBA00023329"/>
    </source>
</evidence>
<evidence type="ECO:0000259" key="8">
    <source>
        <dbReference type="PROSITE" id="PS50195"/>
    </source>
</evidence>
<proteinExistence type="evidence at transcript level"/>